<gene>
    <name evidence="1" type="ORF">SAMN02910293_02320</name>
</gene>
<evidence type="ECO:0000313" key="1">
    <source>
        <dbReference type="EMBL" id="SDB46604.1"/>
    </source>
</evidence>
<protein>
    <recommendedName>
        <fullName evidence="3">Nucleoid associated protein NdpA</fullName>
    </recommendedName>
</protein>
<reference evidence="1 2" key="1">
    <citation type="submission" date="2016-10" db="EMBL/GenBank/DDBJ databases">
        <authorList>
            <person name="de Groot N.N."/>
        </authorList>
    </citation>
    <scope>NUCLEOTIDE SEQUENCE [LARGE SCALE GENOMIC DNA]</scope>
    <source>
        <strain evidence="1 2">A-4</strain>
    </source>
</reference>
<proteinExistence type="predicted"/>
<keyword evidence="2" id="KW-1185">Reference proteome</keyword>
<dbReference type="InterPro" id="IPR007358">
    <property type="entry name" value="Nucleoid_associated_NdpA"/>
</dbReference>
<dbReference type="RefSeq" id="WP_026183096.1">
    <property type="nucleotide sequence ID" value="NZ_FMXP01000045.1"/>
</dbReference>
<accession>A0A1G6DN55</accession>
<dbReference type="Proteomes" id="UP000182508">
    <property type="component" value="Unassembled WGS sequence"/>
</dbReference>
<organism evidence="1 2">
    <name type="scientific">Streptococcus henryi</name>
    <dbReference type="NCBI Taxonomy" id="439219"/>
    <lineage>
        <taxon>Bacteria</taxon>
        <taxon>Bacillati</taxon>
        <taxon>Bacillota</taxon>
        <taxon>Bacilli</taxon>
        <taxon>Lactobacillales</taxon>
        <taxon>Streptococcaceae</taxon>
        <taxon>Streptococcus</taxon>
    </lineage>
</organism>
<evidence type="ECO:0008006" key="3">
    <source>
        <dbReference type="Google" id="ProtNLM"/>
    </source>
</evidence>
<evidence type="ECO:0000313" key="2">
    <source>
        <dbReference type="Proteomes" id="UP000182508"/>
    </source>
</evidence>
<sequence>MIDLYLKRIVIHQFSPNDTELLLADNYLEITPRLDDYFRKKLTKVFSDEAKRGQFEQENVFMSYLTEDLLETSVKIAQLWKEEFVISEDQKTNDLVFIQFDKEGIEHFAFLRVALRENFTHISSDSHSPIKVTQNNLPSAAQTPDEALVINRKSGNYYLIEKRIKHNGSFANYFSENLLQVKPEQSVKKSIKMVEQTAQKIAENFNKDDFAFQSKMKSAIFKNLEEEQELSPEKLADQLFDDNLTARLTFVDQLKESIPEPITVSDIDHSRQTKKLENQKLSLSNGIQLIVPNNVYEDAESVEFIQNQDGTYSILIKNIEDIQNK</sequence>
<dbReference type="EMBL" id="FMXP01000045">
    <property type="protein sequence ID" value="SDB46604.1"/>
    <property type="molecule type" value="Genomic_DNA"/>
</dbReference>
<name>A0A1G6DN55_9STRE</name>
<dbReference type="STRING" id="439219.SAMN02910293_02320"/>
<dbReference type="GO" id="GO:0009295">
    <property type="term" value="C:nucleoid"/>
    <property type="evidence" value="ECO:0007669"/>
    <property type="project" value="InterPro"/>
</dbReference>
<dbReference type="Pfam" id="PF04245">
    <property type="entry name" value="NA37"/>
    <property type="match status" value="1"/>
</dbReference>
<dbReference type="AlphaFoldDB" id="A0A1G6DN55"/>
<dbReference type="eggNOG" id="COG3081">
    <property type="taxonomic scope" value="Bacteria"/>
</dbReference>